<dbReference type="SUPFAM" id="SSF54980">
    <property type="entry name" value="EF-G C-terminal domain-like"/>
    <property type="match status" value="1"/>
</dbReference>
<accession>A0ABW8QDJ3</accession>
<keyword evidence="3" id="KW-1185">Reference proteome</keyword>
<protein>
    <recommendedName>
        <fullName evidence="1">Elongation factor EFG domain-containing protein</fullName>
    </recommendedName>
</protein>
<evidence type="ECO:0000313" key="2">
    <source>
        <dbReference type="EMBL" id="MFK8294446.1"/>
    </source>
</evidence>
<organism evidence="2 3">
    <name type="scientific">Capnocytophaga stomatis</name>
    <dbReference type="NCBI Taxonomy" id="1848904"/>
    <lineage>
        <taxon>Bacteria</taxon>
        <taxon>Pseudomonadati</taxon>
        <taxon>Bacteroidota</taxon>
        <taxon>Flavobacteriia</taxon>
        <taxon>Flavobacteriales</taxon>
        <taxon>Flavobacteriaceae</taxon>
        <taxon>Capnocytophaga</taxon>
    </lineage>
</organism>
<reference evidence="2 3" key="1">
    <citation type="journal article" date="2016" name="Sci. Rep.">
        <title>Whole genome sequencing identifies a novel species of the genus Capnocytophaga isolated from dog and cat bite wounds in humans.</title>
        <authorList>
            <person name="Zangenah S."/>
            <person name="Abbasi N."/>
            <person name="Andersson A.F."/>
            <person name="Bergman P."/>
        </authorList>
    </citation>
    <scope>NUCLEOTIDE SEQUENCE [LARGE SCALE GENOMIC DNA]</scope>
    <source>
        <strain evidence="2 3">W5</strain>
    </source>
</reference>
<evidence type="ECO:0000259" key="1">
    <source>
        <dbReference type="Pfam" id="PF00679"/>
    </source>
</evidence>
<comment type="caution">
    <text evidence="2">The sequence shown here is derived from an EMBL/GenBank/DDBJ whole genome shotgun (WGS) entry which is preliminary data.</text>
</comment>
<proteinExistence type="predicted"/>
<dbReference type="InterPro" id="IPR035647">
    <property type="entry name" value="EFG_III/V"/>
</dbReference>
<dbReference type="EMBL" id="JBJGWJ010000011">
    <property type="protein sequence ID" value="MFK8294446.1"/>
    <property type="molecule type" value="Genomic_DNA"/>
</dbReference>
<dbReference type="Pfam" id="PF00679">
    <property type="entry name" value="EFG_C"/>
    <property type="match status" value="1"/>
</dbReference>
<dbReference type="InterPro" id="IPR000640">
    <property type="entry name" value="EFG_V-like"/>
</dbReference>
<sequence>MVKLFLFFSEIFEREAESKCEVPIAEMYGYSTSLRSITQGKSKFSRHLWGYQVMSHEVQEKLLKG</sequence>
<feature type="domain" description="Elongation factor EFG" evidence="1">
    <location>
        <begin position="19"/>
        <end position="61"/>
    </location>
</feature>
<dbReference type="Gene3D" id="3.30.70.240">
    <property type="match status" value="1"/>
</dbReference>
<dbReference type="Proteomes" id="UP001622370">
    <property type="component" value="Unassembled WGS sequence"/>
</dbReference>
<name>A0ABW8QDJ3_9FLAO</name>
<evidence type="ECO:0000313" key="3">
    <source>
        <dbReference type="Proteomes" id="UP001622370"/>
    </source>
</evidence>
<dbReference type="RefSeq" id="WP_308444662.1">
    <property type="nucleotide sequence ID" value="NZ_BOPJ01000019.1"/>
</dbReference>
<gene>
    <name evidence="2" type="ORF">ACI76L_11685</name>
</gene>